<dbReference type="EMBL" id="VBAP01000007">
    <property type="protein sequence ID" value="TMI77024.1"/>
    <property type="molecule type" value="Genomic_DNA"/>
</dbReference>
<sequence>MTAPRRRRSGRRRITTVSETFDVVVAGAGHNSLVAAAYVAKAGFRCVVLEARDRIGGDTATEELTLPGFRHDTCSTAHNLIQTSPTLRANELGLSDFGLEYVYPDPVAHVPFPDGTWLTQWRDLDRTCEEFAKFSPHDAAAFRRMMTEYDAVKSVFGAYRYTPIGFGPSLEALLEQHPDGARWARRQAQSGWEVIRDAFHDWHTRAFMLWMTFMTMQPPDRPGTGWLAYSIPYGRQAHSWTMPRGGSAALPNALARCIEAHGGVVLTSKPVARLLIEGGRCVGVETDDGAAYRARRAVLSTIHIKHLVEMAPSDAWGEEFIAGVDSWQAGVSMFVTHFATTEPPRFPVHNGAVTTVAAGMPGSPDRMLRVGNEFHRGIVALDDPVLLVVCATVADPSRAPAGRHTLKVIGFQPYELPEGPAHWDEIEASVSAANLAQLRRYAPNLSDAKILDARIESPLGLERLNRHNWHGSCHGGDMSPAQSGRLRPVPTWAQHRLPIPGLYQTGATTHPGGSVSAAPGRNAAMVLLADLGTNLADVIGDGR</sequence>
<organism evidence="5 6">
    <name type="scientific">Candidatus Segetimicrobium genomatis</name>
    <dbReference type="NCBI Taxonomy" id="2569760"/>
    <lineage>
        <taxon>Bacteria</taxon>
        <taxon>Bacillati</taxon>
        <taxon>Candidatus Sysuimicrobiota</taxon>
        <taxon>Candidatus Sysuimicrobiia</taxon>
        <taxon>Candidatus Sysuimicrobiales</taxon>
        <taxon>Candidatus Segetimicrobiaceae</taxon>
        <taxon>Candidatus Segetimicrobium</taxon>
    </lineage>
</organism>
<dbReference type="PANTHER" id="PTHR10668:SF103">
    <property type="entry name" value="PYRIDINE NUCLEOTIDE-DISULFIDE OXIDOREDUCTASE DOMAIN-CONTAINING PROTEIN 2"/>
    <property type="match status" value="1"/>
</dbReference>
<accession>A0A537J0D2</accession>
<proteinExistence type="predicted"/>
<dbReference type="Proteomes" id="UP000318834">
    <property type="component" value="Unassembled WGS sequence"/>
</dbReference>
<dbReference type="InterPro" id="IPR036188">
    <property type="entry name" value="FAD/NAD-bd_sf"/>
</dbReference>
<dbReference type="Gene3D" id="3.50.50.60">
    <property type="entry name" value="FAD/NAD(P)-binding domain"/>
    <property type="match status" value="2"/>
</dbReference>
<name>A0A537J0D2_9BACT</name>
<protein>
    <recommendedName>
        <fullName evidence="3">Pyridine nucleotide-disulfide oxidoreductase domain-containing protein 2</fullName>
    </recommendedName>
</protein>
<gene>
    <name evidence="5" type="ORF">E6H05_01305</name>
</gene>
<dbReference type="SUPFAM" id="SSF51905">
    <property type="entry name" value="FAD/NAD(P)-binding domain"/>
    <property type="match status" value="1"/>
</dbReference>
<dbReference type="PANTHER" id="PTHR10668">
    <property type="entry name" value="PHYTOENE DEHYDROGENASE"/>
    <property type="match status" value="1"/>
</dbReference>
<comment type="subunit">
    <text evidence="2">Interacts with COX5B; this interaction may contribute to localize PYROXD2 to the inner face of the inner mitochondrial membrane.</text>
</comment>
<evidence type="ECO:0000259" key="4">
    <source>
        <dbReference type="Pfam" id="PF01593"/>
    </source>
</evidence>
<comment type="caution">
    <text evidence="5">The sequence shown here is derived from an EMBL/GenBank/DDBJ whole genome shotgun (WGS) entry which is preliminary data.</text>
</comment>
<dbReference type="AlphaFoldDB" id="A0A537J0D2"/>
<dbReference type="InterPro" id="IPR002937">
    <property type="entry name" value="Amino_oxidase"/>
</dbReference>
<dbReference type="GO" id="GO:0016491">
    <property type="term" value="F:oxidoreductase activity"/>
    <property type="evidence" value="ECO:0007669"/>
    <property type="project" value="InterPro"/>
</dbReference>
<comment type="function">
    <text evidence="1">Probable oxidoreductase that may play a role as regulator of mitochondrial function.</text>
</comment>
<evidence type="ECO:0000313" key="5">
    <source>
        <dbReference type="EMBL" id="TMI77024.1"/>
    </source>
</evidence>
<evidence type="ECO:0000256" key="2">
    <source>
        <dbReference type="ARBA" id="ARBA00038825"/>
    </source>
</evidence>
<reference evidence="5 6" key="1">
    <citation type="journal article" date="2019" name="Nat. Microbiol.">
        <title>Mediterranean grassland soil C-N compound turnover is dependent on rainfall and depth, and is mediated by genomically divergent microorganisms.</title>
        <authorList>
            <person name="Diamond S."/>
            <person name="Andeer P.F."/>
            <person name="Li Z."/>
            <person name="Crits-Christoph A."/>
            <person name="Burstein D."/>
            <person name="Anantharaman K."/>
            <person name="Lane K.R."/>
            <person name="Thomas B.C."/>
            <person name="Pan C."/>
            <person name="Northen T.R."/>
            <person name="Banfield J.F."/>
        </authorList>
    </citation>
    <scope>NUCLEOTIDE SEQUENCE [LARGE SCALE GENOMIC DNA]</scope>
    <source>
        <strain evidence="5">NP_8</strain>
    </source>
</reference>
<evidence type="ECO:0000256" key="3">
    <source>
        <dbReference type="ARBA" id="ARBA00040298"/>
    </source>
</evidence>
<evidence type="ECO:0000256" key="1">
    <source>
        <dbReference type="ARBA" id="ARBA00037217"/>
    </source>
</evidence>
<feature type="domain" description="Amine oxidase" evidence="4">
    <location>
        <begin position="33"/>
        <end position="516"/>
    </location>
</feature>
<dbReference type="Pfam" id="PF01593">
    <property type="entry name" value="Amino_oxidase"/>
    <property type="match status" value="1"/>
</dbReference>
<evidence type="ECO:0000313" key="6">
    <source>
        <dbReference type="Proteomes" id="UP000318834"/>
    </source>
</evidence>